<evidence type="ECO:0000313" key="7">
    <source>
        <dbReference type="EMBL" id="KPW44679.1"/>
    </source>
</evidence>
<dbReference type="EMBL" id="LJPT01000157">
    <property type="protein sequence ID" value="KPW44679.1"/>
    <property type="molecule type" value="Genomic_DNA"/>
</dbReference>
<keyword evidence="5" id="KW-0456">Lyase</keyword>
<dbReference type="NCBIfam" id="NF011781">
    <property type="entry name" value="PRK15245.1"/>
    <property type="match status" value="1"/>
</dbReference>
<feature type="region of interest" description="Disordered" evidence="6">
    <location>
        <begin position="285"/>
        <end position="304"/>
    </location>
</feature>
<comment type="similarity">
    <text evidence="2">Belongs to the phosphothreonine lyase family.</text>
</comment>
<dbReference type="GO" id="GO:0005576">
    <property type="term" value="C:extracellular region"/>
    <property type="evidence" value="ECO:0007669"/>
    <property type="project" value="UniProtKB-SubCell"/>
</dbReference>
<evidence type="ECO:0000256" key="5">
    <source>
        <dbReference type="ARBA" id="ARBA00023239"/>
    </source>
</evidence>
<organism evidence="7 8">
    <name type="scientific">Pseudomonas syringae pv. antirrhini</name>
    <dbReference type="NCBI Taxonomy" id="251702"/>
    <lineage>
        <taxon>Bacteria</taxon>
        <taxon>Pseudomonadati</taxon>
        <taxon>Pseudomonadota</taxon>
        <taxon>Gammaproteobacteria</taxon>
        <taxon>Pseudomonadales</taxon>
        <taxon>Pseudomonadaceae</taxon>
        <taxon>Pseudomonas</taxon>
    </lineage>
</organism>
<sequence length="304" mass="33847">MAIAQFKFCEYQGGVGETQWRCHRCILNLNRKQEINVMPVSKPMLSLKLNTQLTSPAVKKDTGAELSRLNKGEVLANTQTRFALNHHAPTYEVAQRALGENHGGWTAVNQFKMTGTDMFIHMDRREPRSKGDFVGDKFHLSVAPRHVASAFDAIGKLLQADDSPVDKWKVTDMSCVHTYSPAQHARVTQGAQFTLYAKPDRADNTYSPEYMGKIRGMISSIEHELHAAGVPQSNHRPASDVAPGHWAYASYRNEHRSERAGSSSQANELEKEPFFKLVSFPDVAASPVKSGASSRSLMPPPWTR</sequence>
<evidence type="ECO:0000256" key="2">
    <source>
        <dbReference type="ARBA" id="ARBA00009168"/>
    </source>
</evidence>
<gene>
    <name evidence="7" type="ORF">ALO88_101255</name>
</gene>
<dbReference type="Pfam" id="PF03536">
    <property type="entry name" value="VRP3"/>
    <property type="match status" value="1"/>
</dbReference>
<name>A0A0P9J4P3_9PSED</name>
<evidence type="ECO:0000256" key="6">
    <source>
        <dbReference type="SAM" id="MobiDB-lite"/>
    </source>
</evidence>
<comment type="caution">
    <text evidence="7">The sequence shown here is derived from an EMBL/GenBank/DDBJ whole genome shotgun (WGS) entry which is preliminary data.</text>
</comment>
<evidence type="ECO:0000313" key="8">
    <source>
        <dbReference type="Proteomes" id="UP000050425"/>
    </source>
</evidence>
<reference evidence="7 8" key="1">
    <citation type="submission" date="2015-09" db="EMBL/GenBank/DDBJ databases">
        <title>Genome announcement of multiple Pseudomonas syringae strains.</title>
        <authorList>
            <person name="Thakur S."/>
            <person name="Wang P.W."/>
            <person name="Gong Y."/>
            <person name="Weir B.S."/>
            <person name="Guttman D.S."/>
        </authorList>
    </citation>
    <scope>NUCLEOTIDE SEQUENCE [LARGE SCALE GENOMIC DNA]</scope>
    <source>
        <strain evidence="7 8">ICMP4303</strain>
    </source>
</reference>
<dbReference type="InterPro" id="IPR003519">
    <property type="entry name" value="OspF/SpvC"/>
</dbReference>
<comment type="subcellular location">
    <subcellularLocation>
        <location evidence="1">Secreted</location>
    </subcellularLocation>
</comment>
<keyword evidence="3" id="KW-0964">Secreted</keyword>
<dbReference type="GO" id="GO:0016829">
    <property type="term" value="F:lyase activity"/>
    <property type="evidence" value="ECO:0007669"/>
    <property type="project" value="UniProtKB-KW"/>
</dbReference>
<dbReference type="Proteomes" id="UP000050425">
    <property type="component" value="Unassembled WGS sequence"/>
</dbReference>
<dbReference type="PATRIC" id="fig|251702.3.peg.2303"/>
<proteinExistence type="inferred from homology"/>
<dbReference type="Gene3D" id="3.30.2430.10">
    <property type="entry name" value="phosphothreonine lyase"/>
    <property type="match status" value="1"/>
</dbReference>
<dbReference type="AlphaFoldDB" id="A0A0P9J4P3"/>
<evidence type="ECO:0000256" key="4">
    <source>
        <dbReference type="ARBA" id="ARBA00023026"/>
    </source>
</evidence>
<keyword evidence="4" id="KW-0843">Virulence</keyword>
<accession>A0A0P9J4P3</accession>
<protein>
    <submittedName>
        <fullName evidence="7">Putative virulence protein</fullName>
    </submittedName>
</protein>
<evidence type="ECO:0000256" key="3">
    <source>
        <dbReference type="ARBA" id="ARBA00022525"/>
    </source>
</evidence>
<dbReference type="InterPro" id="IPR038498">
    <property type="entry name" value="OspF/SpvC_sf"/>
</dbReference>
<evidence type="ECO:0000256" key="1">
    <source>
        <dbReference type="ARBA" id="ARBA00004613"/>
    </source>
</evidence>